<dbReference type="Gene3D" id="3.40.47.10">
    <property type="match status" value="1"/>
</dbReference>
<dbReference type="SUPFAM" id="SSF53901">
    <property type="entry name" value="Thiolase-like"/>
    <property type="match status" value="1"/>
</dbReference>
<dbReference type="Pfam" id="PF13723">
    <property type="entry name" value="Ketoacyl-synt_2"/>
    <property type="match status" value="1"/>
</dbReference>
<protein>
    <submittedName>
        <fullName evidence="2">Beta-ketoacyl synthase chain length factor</fullName>
    </submittedName>
</protein>
<accession>A0ABT1F9A1</accession>
<keyword evidence="3" id="KW-1185">Reference proteome</keyword>
<evidence type="ECO:0000313" key="3">
    <source>
        <dbReference type="Proteomes" id="UP001204615"/>
    </source>
</evidence>
<evidence type="ECO:0000259" key="1">
    <source>
        <dbReference type="Pfam" id="PF13723"/>
    </source>
</evidence>
<gene>
    <name evidence="2" type="ORF">NC595_00690</name>
</gene>
<dbReference type="EMBL" id="JAMZEK010000001">
    <property type="protein sequence ID" value="MCP1372573.1"/>
    <property type="molecule type" value="Genomic_DNA"/>
</dbReference>
<organism evidence="2 3">
    <name type="scientific">Dyella lutea</name>
    <dbReference type="NCBI Taxonomy" id="2950441"/>
    <lineage>
        <taxon>Bacteria</taxon>
        <taxon>Pseudomonadati</taxon>
        <taxon>Pseudomonadota</taxon>
        <taxon>Gammaproteobacteria</taxon>
        <taxon>Lysobacterales</taxon>
        <taxon>Rhodanobacteraceae</taxon>
        <taxon>Dyella</taxon>
    </lineage>
</organism>
<proteinExistence type="predicted"/>
<comment type="caution">
    <text evidence="2">The sequence shown here is derived from an EMBL/GenBank/DDBJ whole genome shotgun (WGS) entry which is preliminary data.</text>
</comment>
<dbReference type="RefSeq" id="WP_253564211.1">
    <property type="nucleotide sequence ID" value="NZ_JAMZEK010000001.1"/>
</dbReference>
<dbReference type="InterPro" id="IPR014030">
    <property type="entry name" value="Ketoacyl_synth_N"/>
</dbReference>
<reference evidence="2 3" key="1">
    <citation type="submission" date="2022-06" db="EMBL/GenBank/DDBJ databases">
        <title>Dyella sp. Sa strain:Sa Genome sequencing.</title>
        <authorList>
            <person name="Park S."/>
        </authorList>
    </citation>
    <scope>NUCLEOTIDE SEQUENCE [LARGE SCALE GENOMIC DNA]</scope>
    <source>
        <strain evidence="2 3">Sa</strain>
    </source>
</reference>
<sequence>MSTLYAAIEGIGLWAPQATGFDELARWLAGSAAPSSGVRPPAAVLPANERRRAPESVLLAVEVAGQALAMSGRDAAELACVFTSSHGDQGITDYLCTTLAKTPAELSPTKFHNSVHNAPAGYWTIATGCHAASSAVCAHRQSFGAGLLEAASLIAAERRPVLLVCSDVASSGPLSEVTGCTLAFGAALVLAPPPGSQALATLGLTLTPEPSSPPSWPEPLPAWLAGNPSAEALRLLVPLARREPLARADAAASLGLRMDLEYPA</sequence>
<dbReference type="InterPro" id="IPR016039">
    <property type="entry name" value="Thiolase-like"/>
</dbReference>
<evidence type="ECO:0000313" key="2">
    <source>
        <dbReference type="EMBL" id="MCP1372573.1"/>
    </source>
</evidence>
<feature type="domain" description="Beta-ketoacyl synthase-like N-terminal" evidence="1">
    <location>
        <begin position="27"/>
        <end position="197"/>
    </location>
</feature>
<name>A0ABT1F9A1_9GAMM</name>
<dbReference type="Proteomes" id="UP001204615">
    <property type="component" value="Unassembled WGS sequence"/>
</dbReference>